<dbReference type="EMBL" id="JACHEG010000001">
    <property type="protein sequence ID" value="MBB6161599.1"/>
    <property type="molecule type" value="Genomic_DNA"/>
</dbReference>
<proteinExistence type="predicted"/>
<protein>
    <submittedName>
        <fullName evidence="1">Uncharacterized protein</fullName>
    </submittedName>
</protein>
<evidence type="ECO:0000313" key="1">
    <source>
        <dbReference type="EMBL" id="MBB6161599.1"/>
    </source>
</evidence>
<organism evidence="1 2">
    <name type="scientific">Rhizobium wenxiniae</name>
    <dbReference type="NCBI Taxonomy" id="1737357"/>
    <lineage>
        <taxon>Bacteria</taxon>
        <taxon>Pseudomonadati</taxon>
        <taxon>Pseudomonadota</taxon>
        <taxon>Alphaproteobacteria</taxon>
        <taxon>Hyphomicrobiales</taxon>
        <taxon>Rhizobiaceae</taxon>
        <taxon>Rhizobium/Agrobacterium group</taxon>
        <taxon>Rhizobium</taxon>
    </lineage>
</organism>
<keyword evidence="2" id="KW-1185">Reference proteome</keyword>
<dbReference type="Proteomes" id="UP000547879">
    <property type="component" value="Unassembled WGS sequence"/>
</dbReference>
<dbReference type="AlphaFoldDB" id="A0A7W9Y409"/>
<name>A0A7W9Y409_9HYPH</name>
<evidence type="ECO:0000313" key="2">
    <source>
        <dbReference type="Proteomes" id="UP000547879"/>
    </source>
</evidence>
<reference evidence="1 2" key="1">
    <citation type="submission" date="2020-08" db="EMBL/GenBank/DDBJ databases">
        <title>Genomic Encyclopedia of Type Strains, Phase IV (KMG-IV): sequencing the most valuable type-strain genomes for metagenomic binning, comparative biology and taxonomic classification.</title>
        <authorList>
            <person name="Goeker M."/>
        </authorList>
    </citation>
    <scope>NUCLEOTIDE SEQUENCE [LARGE SCALE GENOMIC DNA]</scope>
    <source>
        <strain evidence="1 2">DSM 100734</strain>
    </source>
</reference>
<dbReference type="RefSeq" id="WP_183990810.1">
    <property type="nucleotide sequence ID" value="NZ_BMHW01000001.1"/>
</dbReference>
<accession>A0A7W9Y409</accession>
<sequence length="81" mass="9246">MLLFPFVVLFTSFGDWWRAVPVGAPWLRLFSLSTFPTGANDAARKLYVQSIYDTSIPSRLACVTKFWAIKAQAYFSFKSEN</sequence>
<comment type="caution">
    <text evidence="1">The sequence shown here is derived from an EMBL/GenBank/DDBJ whole genome shotgun (WGS) entry which is preliminary data.</text>
</comment>
<gene>
    <name evidence="1" type="ORF">HNQ72_001396</name>
</gene>